<evidence type="ECO:0000313" key="2">
    <source>
        <dbReference type="EMBL" id="CAB4548667.1"/>
    </source>
</evidence>
<protein>
    <submittedName>
        <fullName evidence="2">Unannotated protein</fullName>
    </submittedName>
</protein>
<proteinExistence type="predicted"/>
<evidence type="ECO:0000259" key="1">
    <source>
        <dbReference type="Pfam" id="PF20376"/>
    </source>
</evidence>
<dbReference type="Pfam" id="PF20376">
    <property type="entry name" value="DUF6671"/>
    <property type="match status" value="1"/>
</dbReference>
<name>A0A6J6CBX4_9ZZZZ</name>
<reference evidence="2" key="1">
    <citation type="submission" date="2020-05" db="EMBL/GenBank/DDBJ databases">
        <authorList>
            <person name="Chiriac C."/>
            <person name="Salcher M."/>
            <person name="Ghai R."/>
            <person name="Kavagutti S V."/>
        </authorList>
    </citation>
    <scope>NUCLEOTIDE SEQUENCE</scope>
</reference>
<dbReference type="AlphaFoldDB" id="A0A6J6CBX4"/>
<dbReference type="EMBL" id="CAEZSX010000012">
    <property type="protein sequence ID" value="CAB4548667.1"/>
    <property type="molecule type" value="Genomic_DNA"/>
</dbReference>
<organism evidence="2">
    <name type="scientific">freshwater metagenome</name>
    <dbReference type="NCBI Taxonomy" id="449393"/>
    <lineage>
        <taxon>unclassified sequences</taxon>
        <taxon>metagenomes</taxon>
        <taxon>ecological metagenomes</taxon>
    </lineage>
</organism>
<feature type="domain" description="DUF6671" evidence="1">
    <location>
        <begin position="82"/>
        <end position="287"/>
    </location>
</feature>
<gene>
    <name evidence="2" type="ORF">UFOPK1537_00157</name>
</gene>
<dbReference type="InterPro" id="IPR046612">
    <property type="entry name" value="DUF6671"/>
</dbReference>
<accession>A0A6J6CBX4</accession>
<sequence>MSSRNVDGHPYAGKKVVLTTKHQKFDLVAPILESEIGLTVILHEADTDLLGTFVGDVARKHSAAKTVLEKARLGTAALDESRGIASEGSIGPDPALPFARSDIEYVGFIDLNLGIEIVESYRSLEIVAGESVAGPGSDLTDFLKKIDFPHHKLIVIPNRGDRSLAVKGIGDLVALKNAIARLANLSSDSKVLVQSDLRAHCSPSRQQNIQHAAVKLANRLRSLCSECGTPGWGLVGYERGLDCSSCGEQVAKAISAEVYGCAKCTHKEVGKQIAPEADPSICNGCNP</sequence>